<dbReference type="PANTHER" id="PTHR24171:SF9">
    <property type="entry name" value="ANKYRIN REPEAT DOMAIN-CONTAINING PROTEIN 39"/>
    <property type="match status" value="1"/>
</dbReference>
<keyword evidence="11" id="KW-0472">Membrane</keyword>
<dbReference type="Gene3D" id="1.25.40.20">
    <property type="entry name" value="Ankyrin repeat-containing domain"/>
    <property type="match status" value="1"/>
</dbReference>
<evidence type="ECO:0000256" key="10">
    <source>
        <dbReference type="ARBA" id="ARBA00023043"/>
    </source>
</evidence>
<dbReference type="PANTHER" id="PTHR24171">
    <property type="entry name" value="ANKYRIN REPEAT DOMAIN-CONTAINING PROTEIN 39-RELATED"/>
    <property type="match status" value="1"/>
</dbReference>
<evidence type="ECO:0000256" key="1">
    <source>
        <dbReference type="ARBA" id="ARBA00004175"/>
    </source>
</evidence>
<evidence type="ECO:0000256" key="7">
    <source>
        <dbReference type="ARBA" id="ARBA00022699"/>
    </source>
</evidence>
<protein>
    <submittedName>
        <fullName evidence="13">Uncharacterized protein</fullName>
    </submittedName>
</protein>
<dbReference type="InterPro" id="IPR036770">
    <property type="entry name" value="Ankyrin_rpt-contain_sf"/>
</dbReference>
<keyword evidence="14" id="KW-1185">Reference proteome</keyword>
<keyword evidence="6" id="KW-0800">Toxin</keyword>
<dbReference type="Pfam" id="PF12796">
    <property type="entry name" value="Ank_2"/>
    <property type="match status" value="1"/>
</dbReference>
<dbReference type="GO" id="GO:0044218">
    <property type="term" value="C:other organism cell membrane"/>
    <property type="evidence" value="ECO:0007669"/>
    <property type="project" value="UniProtKB-KW"/>
</dbReference>
<dbReference type="GO" id="GO:0044231">
    <property type="term" value="C:host cell presynaptic membrane"/>
    <property type="evidence" value="ECO:0007669"/>
    <property type="project" value="UniProtKB-KW"/>
</dbReference>
<comment type="caution">
    <text evidence="13">The sequence shown here is derived from an EMBL/GenBank/DDBJ whole genome shotgun (WGS) entry which is preliminary data.</text>
</comment>
<dbReference type="AlphaFoldDB" id="A0AAV6VNS6"/>
<evidence type="ECO:0000256" key="6">
    <source>
        <dbReference type="ARBA" id="ARBA00022656"/>
    </source>
</evidence>
<name>A0AAV6VNS6_9ARAC</name>
<keyword evidence="8" id="KW-0677">Repeat</keyword>
<keyword evidence="9" id="KW-0638">Presynaptic neurotoxin</keyword>
<evidence type="ECO:0000256" key="11">
    <source>
        <dbReference type="ARBA" id="ARBA00023298"/>
    </source>
</evidence>
<evidence type="ECO:0000256" key="3">
    <source>
        <dbReference type="ARBA" id="ARBA00022483"/>
    </source>
</evidence>
<evidence type="ECO:0000256" key="9">
    <source>
        <dbReference type="ARBA" id="ARBA00023028"/>
    </source>
</evidence>
<evidence type="ECO:0000256" key="8">
    <source>
        <dbReference type="ARBA" id="ARBA00022737"/>
    </source>
</evidence>
<dbReference type="SMART" id="SM00248">
    <property type="entry name" value="ANK"/>
    <property type="match status" value="1"/>
</dbReference>
<dbReference type="EMBL" id="JAFNEN010000054">
    <property type="protein sequence ID" value="KAG8197559.1"/>
    <property type="molecule type" value="Genomic_DNA"/>
</dbReference>
<evidence type="ECO:0000256" key="4">
    <source>
        <dbReference type="ARBA" id="ARBA00022525"/>
    </source>
</evidence>
<dbReference type="Proteomes" id="UP000827092">
    <property type="component" value="Unassembled WGS sequence"/>
</dbReference>
<gene>
    <name evidence="13" type="ORF">JTE90_007294</name>
</gene>
<dbReference type="PROSITE" id="PS50088">
    <property type="entry name" value="ANK_REPEAT"/>
    <property type="match status" value="1"/>
</dbReference>
<dbReference type="InterPro" id="IPR002110">
    <property type="entry name" value="Ankyrin_rpt"/>
</dbReference>
<keyword evidence="11" id="KW-1053">Target membrane</keyword>
<evidence type="ECO:0000313" key="13">
    <source>
        <dbReference type="EMBL" id="KAG8197559.1"/>
    </source>
</evidence>
<sequence>MDIVRHLLETGADPNVKLSDGLTPLYLAVGRDDMEIADCLLKSGADCNEDIGYETPFERYVAREDDYEFDDLDVFIENGAYITSETYSILMKNMMYFQKEILEDVVVCKQLILNKFNNLDLPKIYQVPFAVKYLPAIKGMKIAAKRYAAQCIEESVIRDIDTKGFCNITEIQPIVLSLLSAKAFIKYFIDYKHYHYIK</sequence>
<organism evidence="13 14">
    <name type="scientific">Oedothorax gibbosus</name>
    <dbReference type="NCBI Taxonomy" id="931172"/>
    <lineage>
        <taxon>Eukaryota</taxon>
        <taxon>Metazoa</taxon>
        <taxon>Ecdysozoa</taxon>
        <taxon>Arthropoda</taxon>
        <taxon>Chelicerata</taxon>
        <taxon>Arachnida</taxon>
        <taxon>Araneae</taxon>
        <taxon>Araneomorphae</taxon>
        <taxon>Entelegynae</taxon>
        <taxon>Araneoidea</taxon>
        <taxon>Linyphiidae</taxon>
        <taxon>Erigoninae</taxon>
        <taxon>Oedothorax</taxon>
    </lineage>
</organism>
<proteinExistence type="predicted"/>
<evidence type="ECO:0000256" key="2">
    <source>
        <dbReference type="ARBA" id="ARBA00004613"/>
    </source>
</evidence>
<dbReference type="GO" id="GO:0090729">
    <property type="term" value="F:toxin activity"/>
    <property type="evidence" value="ECO:0007669"/>
    <property type="project" value="UniProtKB-KW"/>
</dbReference>
<dbReference type="SUPFAM" id="SSF48403">
    <property type="entry name" value="Ankyrin repeat"/>
    <property type="match status" value="1"/>
</dbReference>
<dbReference type="GO" id="GO:0005576">
    <property type="term" value="C:extracellular region"/>
    <property type="evidence" value="ECO:0007669"/>
    <property type="project" value="UniProtKB-SubCell"/>
</dbReference>
<keyword evidence="7" id="KW-0528">Neurotoxin</keyword>
<accession>A0AAV6VNS6</accession>
<keyword evidence="4" id="KW-0964">Secreted</keyword>
<evidence type="ECO:0000256" key="12">
    <source>
        <dbReference type="PROSITE-ProRule" id="PRU00023"/>
    </source>
</evidence>
<dbReference type="PROSITE" id="PS50297">
    <property type="entry name" value="ANK_REP_REGION"/>
    <property type="match status" value="1"/>
</dbReference>
<evidence type="ECO:0000256" key="5">
    <source>
        <dbReference type="ARBA" id="ARBA00022537"/>
    </source>
</evidence>
<keyword evidence="5" id="KW-1052">Target cell membrane</keyword>
<evidence type="ECO:0000313" key="14">
    <source>
        <dbReference type="Proteomes" id="UP000827092"/>
    </source>
</evidence>
<feature type="repeat" description="ANK" evidence="12">
    <location>
        <begin position="20"/>
        <end position="48"/>
    </location>
</feature>
<comment type="subcellular location">
    <subcellularLocation>
        <location evidence="2">Secreted</location>
    </subcellularLocation>
    <subcellularLocation>
        <location evidence="1">Target cell membrane</location>
    </subcellularLocation>
</comment>
<keyword evidence="10 12" id="KW-0040">ANK repeat</keyword>
<keyword evidence="3" id="KW-0268">Exocytosis</keyword>
<dbReference type="GO" id="GO:0006887">
    <property type="term" value="P:exocytosis"/>
    <property type="evidence" value="ECO:0007669"/>
    <property type="project" value="UniProtKB-KW"/>
</dbReference>
<reference evidence="13 14" key="1">
    <citation type="journal article" date="2022" name="Nat. Ecol. Evol.">
        <title>A masculinizing supergene underlies an exaggerated male reproductive morph in a spider.</title>
        <authorList>
            <person name="Hendrickx F."/>
            <person name="De Corte Z."/>
            <person name="Sonet G."/>
            <person name="Van Belleghem S.M."/>
            <person name="Kostlbacher S."/>
            <person name="Vangestel C."/>
        </authorList>
    </citation>
    <scope>NUCLEOTIDE SEQUENCE [LARGE SCALE GENOMIC DNA]</scope>
    <source>
        <strain evidence="13">W744_W776</strain>
    </source>
</reference>